<dbReference type="RefSeq" id="WP_023222359.1">
    <property type="nucleotide sequence ID" value="NZ_CP077405.1"/>
</dbReference>
<name>A0A1V8P409_CITBR</name>
<protein>
    <submittedName>
        <fullName evidence="1">Uncharacterized protein</fullName>
    </submittedName>
</protein>
<reference evidence="1 2" key="1">
    <citation type="submission" date="2017-03" db="EMBL/GenBank/DDBJ databases">
        <authorList>
            <person name="Afonso C.L."/>
            <person name="Miller P.J."/>
            <person name="Scott M.A."/>
            <person name="Spackman E."/>
            <person name="Goraichik I."/>
            <person name="Dimitrov K.M."/>
            <person name="Suarez D.L."/>
            <person name="Swayne D.E."/>
        </authorList>
    </citation>
    <scope>NUCLEOTIDE SEQUENCE [LARGE SCALE GENOMIC DNA]</scope>
    <source>
        <strain evidence="1 2">ATCC 51113</strain>
    </source>
</reference>
<proteinExistence type="predicted"/>
<dbReference type="EMBL" id="NAEW01000001">
    <property type="protein sequence ID" value="OQM43425.1"/>
    <property type="molecule type" value="Genomic_DNA"/>
</dbReference>
<gene>
    <name evidence="1" type="ORF">BZK42_00540</name>
</gene>
<sequence>MKIEYQDAGMEARLIITGTIFSVRKHNNLVDRMLMRIPQLREESEGFFIQTTCIYGCVADVLLAEEIAKEHGYVVKTG</sequence>
<evidence type="ECO:0000313" key="2">
    <source>
        <dbReference type="Proteomes" id="UP000192573"/>
    </source>
</evidence>
<organism evidence="1 2">
    <name type="scientific">Citrobacter braakii</name>
    <dbReference type="NCBI Taxonomy" id="57706"/>
    <lineage>
        <taxon>Bacteria</taxon>
        <taxon>Pseudomonadati</taxon>
        <taxon>Pseudomonadota</taxon>
        <taxon>Gammaproteobacteria</taxon>
        <taxon>Enterobacterales</taxon>
        <taxon>Enterobacteriaceae</taxon>
        <taxon>Citrobacter</taxon>
        <taxon>Citrobacter freundii complex</taxon>
    </lineage>
</organism>
<dbReference type="AlphaFoldDB" id="A0A1V8P409"/>
<dbReference type="Proteomes" id="UP000192573">
    <property type="component" value="Unassembled WGS sequence"/>
</dbReference>
<evidence type="ECO:0000313" key="1">
    <source>
        <dbReference type="EMBL" id="OQM43425.1"/>
    </source>
</evidence>
<comment type="caution">
    <text evidence="1">The sequence shown here is derived from an EMBL/GenBank/DDBJ whole genome shotgun (WGS) entry which is preliminary data.</text>
</comment>
<accession>A0A1V8P409</accession>